<keyword evidence="1" id="KW-0479">Metal-binding</keyword>
<name>A0A226DLK4_FOLCA</name>
<reference evidence="3 4" key="1">
    <citation type="submission" date="2015-12" db="EMBL/GenBank/DDBJ databases">
        <title>The genome of Folsomia candida.</title>
        <authorList>
            <person name="Faddeeva A."/>
            <person name="Derks M.F."/>
            <person name="Anvar Y."/>
            <person name="Smit S."/>
            <person name="Van Straalen N."/>
            <person name="Roelofs D."/>
        </authorList>
    </citation>
    <scope>NUCLEOTIDE SEQUENCE [LARGE SCALE GENOMIC DNA]</scope>
    <source>
        <strain evidence="3 4">VU population</strain>
        <tissue evidence="3">Whole body</tissue>
    </source>
</reference>
<keyword evidence="4" id="KW-1185">Reference proteome</keyword>
<accession>A0A226DLK4</accession>
<dbReference type="Proteomes" id="UP000198287">
    <property type="component" value="Unassembled WGS sequence"/>
</dbReference>
<organism evidence="3 4">
    <name type="scientific">Folsomia candida</name>
    <name type="common">Springtail</name>
    <dbReference type="NCBI Taxonomy" id="158441"/>
    <lineage>
        <taxon>Eukaryota</taxon>
        <taxon>Metazoa</taxon>
        <taxon>Ecdysozoa</taxon>
        <taxon>Arthropoda</taxon>
        <taxon>Hexapoda</taxon>
        <taxon>Collembola</taxon>
        <taxon>Entomobryomorpha</taxon>
        <taxon>Isotomoidea</taxon>
        <taxon>Isotomidae</taxon>
        <taxon>Proisotominae</taxon>
        <taxon>Folsomia</taxon>
    </lineage>
</organism>
<dbReference type="Gene3D" id="3.30.160.60">
    <property type="entry name" value="Classic Zinc Finger"/>
    <property type="match status" value="2"/>
</dbReference>
<protein>
    <submittedName>
        <fullName evidence="3">Protein snail Sna</fullName>
    </submittedName>
</protein>
<dbReference type="GO" id="GO:0008270">
    <property type="term" value="F:zinc ion binding"/>
    <property type="evidence" value="ECO:0007669"/>
    <property type="project" value="UniProtKB-KW"/>
</dbReference>
<evidence type="ECO:0000256" key="1">
    <source>
        <dbReference type="PROSITE-ProRule" id="PRU00042"/>
    </source>
</evidence>
<feature type="domain" description="C2H2-type" evidence="2">
    <location>
        <begin position="20"/>
        <end position="48"/>
    </location>
</feature>
<dbReference type="SUPFAM" id="SSF57667">
    <property type="entry name" value="beta-beta-alpha zinc fingers"/>
    <property type="match status" value="1"/>
</dbReference>
<proteinExistence type="predicted"/>
<comment type="caution">
    <text evidence="3">The sequence shown here is derived from an EMBL/GenBank/DDBJ whole genome shotgun (WGS) entry which is preliminary data.</text>
</comment>
<evidence type="ECO:0000313" key="4">
    <source>
        <dbReference type="Proteomes" id="UP000198287"/>
    </source>
</evidence>
<keyword evidence="1" id="KW-0862">Zinc</keyword>
<dbReference type="OrthoDB" id="6432771at2759"/>
<sequence>MKEFHNAPMPPRPRLQMTRFPCDMCSKTFVRKASMPEHVELVHFSDKTSCPYECETKIDSEAVWVTHLESCESPKITANSECVCQFCPGVFRNTLLRIDHHLREHGEKSYSCCVCKGMFTLPNLLQKHNCRY</sequence>
<dbReference type="PROSITE" id="PS50157">
    <property type="entry name" value="ZINC_FINGER_C2H2_2"/>
    <property type="match status" value="1"/>
</dbReference>
<gene>
    <name evidence="3" type="ORF">Fcan01_18909</name>
</gene>
<dbReference type="EMBL" id="LNIX01000016">
    <property type="protein sequence ID" value="OXA46113.1"/>
    <property type="molecule type" value="Genomic_DNA"/>
</dbReference>
<dbReference type="InterPro" id="IPR013087">
    <property type="entry name" value="Znf_C2H2_type"/>
</dbReference>
<evidence type="ECO:0000259" key="2">
    <source>
        <dbReference type="PROSITE" id="PS50157"/>
    </source>
</evidence>
<dbReference type="SMART" id="SM00355">
    <property type="entry name" value="ZnF_C2H2"/>
    <property type="match status" value="2"/>
</dbReference>
<evidence type="ECO:0000313" key="3">
    <source>
        <dbReference type="EMBL" id="OXA46113.1"/>
    </source>
</evidence>
<keyword evidence="1" id="KW-0863">Zinc-finger</keyword>
<dbReference type="InterPro" id="IPR036236">
    <property type="entry name" value="Znf_C2H2_sf"/>
</dbReference>
<dbReference type="PROSITE" id="PS00028">
    <property type="entry name" value="ZINC_FINGER_C2H2_1"/>
    <property type="match status" value="1"/>
</dbReference>
<dbReference type="AlphaFoldDB" id="A0A226DLK4"/>